<dbReference type="InterPro" id="IPR000468">
    <property type="entry name" value="Barstar"/>
</dbReference>
<accession>A0ABT0XA94</accession>
<evidence type="ECO:0000259" key="2">
    <source>
        <dbReference type="Pfam" id="PF01337"/>
    </source>
</evidence>
<comment type="caution">
    <text evidence="3">The sequence shown here is derived from an EMBL/GenBank/DDBJ whole genome shotgun (WGS) entry which is preliminary data.</text>
</comment>
<dbReference type="Pfam" id="PF01337">
    <property type="entry name" value="Barstar"/>
    <property type="match status" value="1"/>
</dbReference>
<proteinExistence type="inferred from homology"/>
<dbReference type="SUPFAM" id="SSF52038">
    <property type="entry name" value="Barstar-related"/>
    <property type="match status" value="1"/>
</dbReference>
<protein>
    <submittedName>
        <fullName evidence="3">Barstar family protein</fullName>
    </submittedName>
</protein>
<dbReference type="Gene3D" id="3.30.370.10">
    <property type="entry name" value="Barstar-like"/>
    <property type="match status" value="1"/>
</dbReference>
<evidence type="ECO:0000313" key="4">
    <source>
        <dbReference type="Proteomes" id="UP001167160"/>
    </source>
</evidence>
<evidence type="ECO:0000256" key="1">
    <source>
        <dbReference type="ARBA" id="ARBA00006845"/>
    </source>
</evidence>
<organism evidence="3 4">
    <name type="scientific">Streptomyces meridianus</name>
    <dbReference type="NCBI Taxonomy" id="2938945"/>
    <lineage>
        <taxon>Bacteria</taxon>
        <taxon>Bacillati</taxon>
        <taxon>Actinomycetota</taxon>
        <taxon>Actinomycetes</taxon>
        <taxon>Kitasatosporales</taxon>
        <taxon>Streptomycetaceae</taxon>
        <taxon>Streptomyces</taxon>
    </lineage>
</organism>
<dbReference type="EMBL" id="JAMQGM010000031">
    <property type="protein sequence ID" value="MCM2578719.1"/>
    <property type="molecule type" value="Genomic_DNA"/>
</dbReference>
<reference evidence="3" key="1">
    <citation type="journal article" date="2023" name="Int. J. Syst. Evol. Microbiol.">
        <title>Streptomyces meridianus sp. nov. isolated from brackish water of the Tagus estuary in Alcochete, Portugal.</title>
        <authorList>
            <person name="Santos J.D.N."/>
            <person name="Klimek D."/>
            <person name="Calusinska M."/>
            <person name="Lobo Da Cunha A."/>
            <person name="Catita J."/>
            <person name="Goncalves H."/>
            <person name="Gonzalez I."/>
            <person name="Reyes F."/>
            <person name="Lage O.M."/>
        </authorList>
    </citation>
    <scope>NUCLEOTIDE SEQUENCE</scope>
    <source>
        <strain evidence="3">MTZ3.1</strain>
    </source>
</reference>
<name>A0ABT0XA94_9ACTN</name>
<gene>
    <name evidence="3" type="ORF">M1E25_15390</name>
</gene>
<evidence type="ECO:0000313" key="3">
    <source>
        <dbReference type="EMBL" id="MCM2578719.1"/>
    </source>
</evidence>
<dbReference type="InterPro" id="IPR035905">
    <property type="entry name" value="Barstar-like_sf"/>
</dbReference>
<dbReference type="Proteomes" id="UP001167160">
    <property type="component" value="Unassembled WGS sequence"/>
</dbReference>
<feature type="domain" description="Barstar (barnase inhibitor)" evidence="2">
    <location>
        <begin position="1"/>
        <end position="77"/>
    </location>
</feature>
<keyword evidence="4" id="KW-1185">Reference proteome</keyword>
<sequence length="115" mass="13020">MKDVDGVFTECYEAFRLPSYFGWNWAALSDCLRDLQWMPADRYLIVVENWSSVLSNLPEEREILLRVLAQAAEDWANPQGNPGNLAIPFNVLFCCSEDGASKVADEILRVQDGYA</sequence>
<comment type="similarity">
    <text evidence="1">Belongs to the barstar family.</text>
</comment>